<organism evidence="1 2">
    <name type="scientific">Mytilus coruscus</name>
    <name type="common">Sea mussel</name>
    <dbReference type="NCBI Taxonomy" id="42192"/>
    <lineage>
        <taxon>Eukaryota</taxon>
        <taxon>Metazoa</taxon>
        <taxon>Spiralia</taxon>
        <taxon>Lophotrochozoa</taxon>
        <taxon>Mollusca</taxon>
        <taxon>Bivalvia</taxon>
        <taxon>Autobranchia</taxon>
        <taxon>Pteriomorphia</taxon>
        <taxon>Mytilida</taxon>
        <taxon>Mytiloidea</taxon>
        <taxon>Mytilidae</taxon>
        <taxon>Mytilinae</taxon>
        <taxon>Mytilus</taxon>
    </lineage>
</organism>
<proteinExistence type="predicted"/>
<name>A0A6J8BNA4_MYTCO</name>
<dbReference type="EMBL" id="CACVKT020003708">
    <property type="protein sequence ID" value="CAC5385425.1"/>
    <property type="molecule type" value="Genomic_DNA"/>
</dbReference>
<evidence type="ECO:0000313" key="2">
    <source>
        <dbReference type="Proteomes" id="UP000507470"/>
    </source>
</evidence>
<gene>
    <name evidence="1" type="ORF">MCOR_20971</name>
</gene>
<evidence type="ECO:0000313" key="1">
    <source>
        <dbReference type="EMBL" id="CAC5385425.1"/>
    </source>
</evidence>
<evidence type="ECO:0008006" key="3">
    <source>
        <dbReference type="Google" id="ProtNLM"/>
    </source>
</evidence>
<dbReference type="Proteomes" id="UP000507470">
    <property type="component" value="Unassembled WGS sequence"/>
</dbReference>
<keyword evidence="2" id="KW-1185">Reference proteome</keyword>
<protein>
    <recommendedName>
        <fullName evidence="3">PH domain-containing protein</fullName>
    </recommendedName>
</protein>
<accession>A0A6J8BNA4</accession>
<reference evidence="1 2" key="1">
    <citation type="submission" date="2020-06" db="EMBL/GenBank/DDBJ databases">
        <authorList>
            <person name="Li R."/>
            <person name="Bekaert M."/>
        </authorList>
    </citation>
    <scope>NUCLEOTIDE SEQUENCE [LARGE SCALE GENOMIC DNA]</scope>
    <source>
        <strain evidence="2">wild</strain>
    </source>
</reference>
<dbReference type="AlphaFoldDB" id="A0A6J8BNA4"/>
<sequence>MVLTVNNNTTSLNSECAKRESEIKNGRLHMVQTYNNKALTVPVFLRVYKTRFEHYAVVHKDQLLTNSGLFLSLRNSQISRGETNEIKIIPNSIDGGKVTFVANSKSDAEEWIASLQSSKHLVKPGKLGVRLHRQNIPKISLMPSVVEEEE</sequence>
<dbReference type="OrthoDB" id="6538124at2759"/>